<reference evidence="4 5" key="1">
    <citation type="submission" date="2016-05" db="EMBL/GenBank/DDBJ databases">
        <title>Compelete Genome Sequence of Bacteriochlorophyll-Synthesizing Bacterium Porphyrobacter neustonensis DSM 9434.</title>
        <authorList>
            <person name="Shi X.-L."/>
            <person name="Wu Y.-H."/>
            <person name="Cheng H."/>
            <person name="Xu L."/>
            <person name="Zhang X.-Q."/>
            <person name="Wang C.-S."/>
            <person name="Xu X.-W."/>
        </authorList>
    </citation>
    <scope>NUCLEOTIDE SEQUENCE [LARGE SCALE GENOMIC DNA]</scope>
    <source>
        <strain evidence="4 5">DSM 9434</strain>
    </source>
</reference>
<evidence type="ECO:0000313" key="5">
    <source>
        <dbReference type="Proteomes" id="UP000078263"/>
    </source>
</evidence>
<keyword evidence="1 2" id="KW-0597">Phosphoprotein</keyword>
<feature type="modified residue" description="4-aspartylphosphate" evidence="2">
    <location>
        <position position="60"/>
    </location>
</feature>
<dbReference type="InterPro" id="IPR050595">
    <property type="entry name" value="Bact_response_regulator"/>
</dbReference>
<evidence type="ECO:0000256" key="2">
    <source>
        <dbReference type="PROSITE-ProRule" id="PRU00169"/>
    </source>
</evidence>
<proteinExistence type="predicted"/>
<accession>A0A192D8G8</accession>
<organism evidence="4 5">
    <name type="scientific">Erythrobacter neustonensis</name>
    <dbReference type="NCBI Taxonomy" id="1112"/>
    <lineage>
        <taxon>Bacteria</taxon>
        <taxon>Pseudomonadati</taxon>
        <taxon>Pseudomonadota</taxon>
        <taxon>Alphaproteobacteria</taxon>
        <taxon>Sphingomonadales</taxon>
        <taxon>Erythrobacteraceae</taxon>
        <taxon>Erythrobacter/Porphyrobacter group</taxon>
        <taxon>Erythrobacter</taxon>
    </lineage>
</organism>
<evidence type="ECO:0000256" key="1">
    <source>
        <dbReference type="ARBA" id="ARBA00022553"/>
    </source>
</evidence>
<dbReference type="GO" id="GO:0000160">
    <property type="term" value="P:phosphorelay signal transduction system"/>
    <property type="evidence" value="ECO:0007669"/>
    <property type="project" value="InterPro"/>
</dbReference>
<name>A0A192D8G8_9SPHN</name>
<protein>
    <submittedName>
        <fullName evidence="4">Two-component system response regulator</fullName>
    </submittedName>
</protein>
<dbReference type="SMART" id="SM00448">
    <property type="entry name" value="REC"/>
    <property type="match status" value="1"/>
</dbReference>
<evidence type="ECO:0000259" key="3">
    <source>
        <dbReference type="PROSITE" id="PS50110"/>
    </source>
</evidence>
<dbReference type="AlphaFoldDB" id="A0A192D8G8"/>
<gene>
    <name evidence="4" type="ORF">A9D12_06615</name>
</gene>
<evidence type="ECO:0000313" key="4">
    <source>
        <dbReference type="EMBL" id="ANK14157.1"/>
    </source>
</evidence>
<dbReference type="EMBL" id="CP016033">
    <property type="protein sequence ID" value="ANK14157.1"/>
    <property type="molecule type" value="Genomic_DNA"/>
</dbReference>
<dbReference type="STRING" id="1112.A9D12_06615"/>
<dbReference type="Gene3D" id="3.40.50.2300">
    <property type="match status" value="1"/>
</dbReference>
<dbReference type="InterPro" id="IPR001789">
    <property type="entry name" value="Sig_transdc_resp-reg_receiver"/>
</dbReference>
<dbReference type="Pfam" id="PF00072">
    <property type="entry name" value="Response_reg"/>
    <property type="match status" value="1"/>
</dbReference>
<dbReference type="PANTHER" id="PTHR44591:SF3">
    <property type="entry name" value="RESPONSE REGULATORY DOMAIN-CONTAINING PROTEIN"/>
    <property type="match status" value="1"/>
</dbReference>
<keyword evidence="5" id="KW-1185">Reference proteome</keyword>
<dbReference type="PANTHER" id="PTHR44591">
    <property type="entry name" value="STRESS RESPONSE REGULATOR PROTEIN 1"/>
    <property type="match status" value="1"/>
</dbReference>
<dbReference type="KEGG" id="pns:A9D12_06615"/>
<dbReference type="InterPro" id="IPR011006">
    <property type="entry name" value="CheY-like_superfamily"/>
</dbReference>
<dbReference type="PROSITE" id="PS50110">
    <property type="entry name" value="RESPONSE_REGULATORY"/>
    <property type="match status" value="1"/>
</dbReference>
<sequence>MAEQSARDARILAIDDEPANLALVEAVLVREGYCHIETLADPRQAVQRHLAFRPDLVLLDLMMPSIDGYALLDSLGRLTRADDLLPIMVLTADTSIDAKRRALALGARDIVTKPFDVFEFGLRVANLIELRLLFQTGRVKSRSD</sequence>
<feature type="domain" description="Response regulatory" evidence="3">
    <location>
        <begin position="10"/>
        <end position="128"/>
    </location>
</feature>
<dbReference type="SUPFAM" id="SSF52172">
    <property type="entry name" value="CheY-like"/>
    <property type="match status" value="1"/>
</dbReference>
<dbReference type="Proteomes" id="UP000078263">
    <property type="component" value="Chromosome"/>
</dbReference>